<reference evidence="2 3" key="1">
    <citation type="submission" date="2016-03" db="EMBL/GenBank/DDBJ databases">
        <authorList>
            <person name="Ploux O."/>
        </authorList>
    </citation>
    <scope>NUCLEOTIDE SEQUENCE [LARGE SCALE GENOMIC DNA]</scope>
    <source>
        <strain evidence="2 3">UAMH 11012</strain>
    </source>
</reference>
<dbReference type="EMBL" id="FJOG01000044">
    <property type="protein sequence ID" value="CZR67492.1"/>
    <property type="molecule type" value="Genomic_DNA"/>
</dbReference>
<dbReference type="AlphaFoldDB" id="A0A1L7XR05"/>
<dbReference type="InterPro" id="IPR045518">
    <property type="entry name" value="2EXR"/>
</dbReference>
<accession>A0A1L7XR05</accession>
<keyword evidence="3" id="KW-1185">Reference proteome</keyword>
<proteinExistence type="predicted"/>
<name>A0A1L7XR05_9HELO</name>
<evidence type="ECO:0000313" key="2">
    <source>
        <dbReference type="EMBL" id="CZR67492.1"/>
    </source>
</evidence>
<organism evidence="2 3">
    <name type="scientific">Phialocephala subalpina</name>
    <dbReference type="NCBI Taxonomy" id="576137"/>
    <lineage>
        <taxon>Eukaryota</taxon>
        <taxon>Fungi</taxon>
        <taxon>Dikarya</taxon>
        <taxon>Ascomycota</taxon>
        <taxon>Pezizomycotina</taxon>
        <taxon>Leotiomycetes</taxon>
        <taxon>Helotiales</taxon>
        <taxon>Mollisiaceae</taxon>
        <taxon>Phialocephala</taxon>
        <taxon>Phialocephala fortinii species complex</taxon>
    </lineage>
</organism>
<feature type="domain" description="2EXR" evidence="1">
    <location>
        <begin position="7"/>
        <end position="108"/>
    </location>
</feature>
<dbReference type="PANTHER" id="PTHR35910">
    <property type="entry name" value="2EXR DOMAIN-CONTAINING PROTEIN"/>
    <property type="match status" value="1"/>
</dbReference>
<dbReference type="Proteomes" id="UP000184330">
    <property type="component" value="Unassembled WGS sequence"/>
</dbReference>
<gene>
    <name evidence="2" type="ORF">PAC_17391</name>
</gene>
<sequence length="314" mass="35418">MAKLTEFPRFKDLPGELRELIWKTALPDSRIIILEHKRRKLDRDHDSVGRPFGRIDMLGFRADATPPSILFVCHEAYKVASRSYKRAFSNKPGSSIPEVWLNFKIDFLYLGPEYLGPKYIGPGPSGSCHQERVIFILQSELHPDDLSRIENLAIWWDSSVHGFNGPWTAEKYLADVLSHFGNVKHVTFVCKMYALHGLWADTTPKKHAHLKFLDAQVDSPFIVDDGFATDPPQDFQLNIKVQGFEIPNSNTWLSVKQLDMTTLKALSVVSGGKADSPKAWKIPRIDYDVITTPCGEELLLQEAQEAPSKAGDTS</sequence>
<dbReference type="OrthoDB" id="3561261at2759"/>
<protein>
    <recommendedName>
        <fullName evidence="1">2EXR domain-containing protein</fullName>
    </recommendedName>
</protein>
<evidence type="ECO:0000259" key="1">
    <source>
        <dbReference type="Pfam" id="PF20150"/>
    </source>
</evidence>
<dbReference type="PANTHER" id="PTHR35910:SF1">
    <property type="entry name" value="2EXR DOMAIN-CONTAINING PROTEIN"/>
    <property type="match status" value="1"/>
</dbReference>
<dbReference type="Pfam" id="PF20150">
    <property type="entry name" value="2EXR"/>
    <property type="match status" value="1"/>
</dbReference>
<evidence type="ECO:0000313" key="3">
    <source>
        <dbReference type="Proteomes" id="UP000184330"/>
    </source>
</evidence>